<dbReference type="AlphaFoldDB" id="A0A226X968"/>
<protein>
    <submittedName>
        <fullName evidence="1">Uncharacterized protein</fullName>
    </submittedName>
</protein>
<sequence>MSGVQGRVLKIRHGAGLWRAREQKKGHASNPLGVSAF</sequence>
<proteinExistence type="predicted"/>
<name>A0A226X968_CABSO</name>
<comment type="caution">
    <text evidence="1">The sequence shown here is derived from an EMBL/GenBank/DDBJ whole genome shotgun (WGS) entry which is preliminary data.</text>
</comment>
<dbReference type="Proteomes" id="UP000214720">
    <property type="component" value="Unassembled WGS sequence"/>
</dbReference>
<reference evidence="2" key="1">
    <citation type="submission" date="2017-01" db="EMBL/GenBank/DDBJ databases">
        <title>Genome Analysis of Deinococcus marmoris KOPRI26562.</title>
        <authorList>
            <person name="Kim J.H."/>
            <person name="Oh H.-M."/>
        </authorList>
    </citation>
    <scope>NUCLEOTIDE SEQUENCE [LARGE SCALE GENOMIC DNA]</scope>
    <source>
        <strain evidence="2">PAMC 26633</strain>
    </source>
</reference>
<evidence type="ECO:0000313" key="2">
    <source>
        <dbReference type="Proteomes" id="UP000214720"/>
    </source>
</evidence>
<gene>
    <name evidence="1" type="ORF">BSU04_06305</name>
</gene>
<dbReference type="EMBL" id="MTHB01000036">
    <property type="protein sequence ID" value="OXC79540.1"/>
    <property type="molecule type" value="Genomic_DNA"/>
</dbReference>
<evidence type="ECO:0000313" key="1">
    <source>
        <dbReference type="EMBL" id="OXC79540.1"/>
    </source>
</evidence>
<accession>A0A226X968</accession>
<organism evidence="1 2">
    <name type="scientific">Caballeronia sordidicola</name>
    <name type="common">Burkholderia sordidicola</name>
    <dbReference type="NCBI Taxonomy" id="196367"/>
    <lineage>
        <taxon>Bacteria</taxon>
        <taxon>Pseudomonadati</taxon>
        <taxon>Pseudomonadota</taxon>
        <taxon>Betaproteobacteria</taxon>
        <taxon>Burkholderiales</taxon>
        <taxon>Burkholderiaceae</taxon>
        <taxon>Caballeronia</taxon>
    </lineage>
</organism>